<feature type="compositionally biased region" description="Basic residues" evidence="1">
    <location>
        <begin position="735"/>
        <end position="744"/>
    </location>
</feature>
<feature type="compositionally biased region" description="Basic and acidic residues" evidence="1">
    <location>
        <begin position="609"/>
        <end position="618"/>
    </location>
</feature>
<feature type="compositionally biased region" description="Pro residues" evidence="1">
    <location>
        <begin position="86"/>
        <end position="106"/>
    </location>
</feature>
<feature type="region of interest" description="Disordered" evidence="1">
    <location>
        <begin position="695"/>
        <end position="744"/>
    </location>
</feature>
<feature type="compositionally biased region" description="Basic and acidic residues" evidence="1">
    <location>
        <begin position="695"/>
        <end position="711"/>
    </location>
</feature>
<dbReference type="Proteomes" id="UP001221413">
    <property type="component" value="Unassembled WGS sequence"/>
</dbReference>
<dbReference type="InterPro" id="IPR006568">
    <property type="entry name" value="PSP_pro-rich"/>
</dbReference>
<dbReference type="Pfam" id="PF04046">
    <property type="entry name" value="PSP"/>
    <property type="match status" value="1"/>
</dbReference>
<comment type="caution">
    <text evidence="3">The sequence shown here is derived from an EMBL/GenBank/DDBJ whole genome shotgun (WGS) entry which is preliminary data.</text>
</comment>
<feature type="compositionally biased region" description="Low complexity" evidence="1">
    <location>
        <begin position="137"/>
        <end position="153"/>
    </location>
</feature>
<feature type="compositionally biased region" description="Acidic residues" evidence="1">
    <location>
        <begin position="560"/>
        <end position="579"/>
    </location>
</feature>
<dbReference type="Pfam" id="PF04037">
    <property type="entry name" value="DUF382"/>
    <property type="match status" value="1"/>
</dbReference>
<feature type="compositionally biased region" description="Polar residues" evidence="1">
    <location>
        <begin position="176"/>
        <end position="185"/>
    </location>
</feature>
<reference evidence="3" key="1">
    <citation type="submission" date="2023-01" db="EMBL/GenBank/DDBJ databases">
        <title>The chitinases involved in constricting ring structure development in the nematode-trapping fungus Drechslerella dactyloides.</title>
        <authorList>
            <person name="Wang R."/>
            <person name="Zhang L."/>
            <person name="Tang P."/>
            <person name="Li S."/>
            <person name="Liang L."/>
        </authorList>
    </citation>
    <scope>NUCLEOTIDE SEQUENCE</scope>
    <source>
        <strain evidence="3">YMF1.00031</strain>
    </source>
</reference>
<organism evidence="3 4">
    <name type="scientific">Drechslerella dactyloides</name>
    <name type="common">Nematode-trapping fungus</name>
    <name type="synonym">Arthrobotrys dactyloides</name>
    <dbReference type="NCBI Taxonomy" id="74499"/>
    <lineage>
        <taxon>Eukaryota</taxon>
        <taxon>Fungi</taxon>
        <taxon>Dikarya</taxon>
        <taxon>Ascomycota</taxon>
        <taxon>Pezizomycotina</taxon>
        <taxon>Orbiliomycetes</taxon>
        <taxon>Orbiliales</taxon>
        <taxon>Orbiliaceae</taxon>
        <taxon>Drechslerella</taxon>
    </lineage>
</organism>
<feature type="compositionally biased region" description="Basic and acidic residues" evidence="1">
    <location>
        <begin position="722"/>
        <end position="734"/>
    </location>
</feature>
<dbReference type="PANTHER" id="PTHR12785">
    <property type="entry name" value="SPLICING FACTOR 3B"/>
    <property type="match status" value="1"/>
</dbReference>
<evidence type="ECO:0000313" key="4">
    <source>
        <dbReference type="Proteomes" id="UP001221413"/>
    </source>
</evidence>
<proteinExistence type="predicted"/>
<feature type="region of interest" description="Disordered" evidence="1">
    <location>
        <begin position="76"/>
        <end position="110"/>
    </location>
</feature>
<feature type="domain" description="PSP proline-rich" evidence="2">
    <location>
        <begin position="452"/>
        <end position="505"/>
    </location>
</feature>
<dbReference type="AlphaFoldDB" id="A0AAD6IRK8"/>
<dbReference type="EMBL" id="JAQGDS010000012">
    <property type="protein sequence ID" value="KAJ6256609.1"/>
    <property type="molecule type" value="Genomic_DNA"/>
</dbReference>
<accession>A0AAD6IRK8</accession>
<feature type="region of interest" description="Disordered" evidence="1">
    <location>
        <begin position="137"/>
        <end position="189"/>
    </location>
</feature>
<evidence type="ECO:0000259" key="2">
    <source>
        <dbReference type="SMART" id="SM00581"/>
    </source>
</evidence>
<dbReference type="SMART" id="SM00581">
    <property type="entry name" value="PSP"/>
    <property type="match status" value="1"/>
</dbReference>
<dbReference type="InterPro" id="IPR052584">
    <property type="entry name" value="U2_snRNP_Complex_Component"/>
</dbReference>
<dbReference type="GO" id="GO:0005634">
    <property type="term" value="C:nucleus"/>
    <property type="evidence" value="ECO:0007669"/>
    <property type="project" value="InterPro"/>
</dbReference>
<protein>
    <submittedName>
        <fullName evidence="3">Pre-mRNA-splicing factor</fullName>
    </submittedName>
</protein>
<name>A0AAD6IRK8_DREDA</name>
<feature type="region of interest" description="Disordered" evidence="1">
    <location>
        <begin position="560"/>
        <end position="672"/>
    </location>
</feature>
<gene>
    <name evidence="3" type="ORF">Dda_8474</name>
</gene>
<dbReference type="InterPro" id="IPR007180">
    <property type="entry name" value="DUF382"/>
</dbReference>
<keyword evidence="4" id="KW-1185">Reference proteome</keyword>
<evidence type="ECO:0000313" key="3">
    <source>
        <dbReference type="EMBL" id="KAJ6256609.1"/>
    </source>
</evidence>
<dbReference type="PANTHER" id="PTHR12785:SF6">
    <property type="entry name" value="SPLICING FACTOR 3B SUBUNIT 2"/>
    <property type="match status" value="1"/>
</dbReference>
<evidence type="ECO:0000256" key="1">
    <source>
        <dbReference type="SAM" id="MobiDB-lite"/>
    </source>
</evidence>
<sequence>MLGGSGGKGHSTGAAGPASTDAVAIGSFACRWRREMERRRWRTAAEGGTGALPFAILCSLVLRRSAARHLFPPAAPDSSLVFVPGTPSPRPSINPPPPRIQPPPRRVPSIGRVDVCRSSVLSTMTEVISGMAALPDPDEAAAASTPAASSSSTKPRKLTKNQLKRERKKHKKEIARQQSASSVADSDTESVASTATIASSASSFVLPPGQKQQQVQLSLVPEVTPNFDLSDLNLDQEDASFAEYQRIMQKFATGEDGGENVEEKKGEVFYDEDDIPDEEAEQVDVEARLSKKARKARDKLSVAELKVRPSKTFDHDIDRALVKRPEIVEWTDTSSSDPRLLVHLKSYRNCVPVPGHWSLKREYLSSKRGVEKPPFDLPAFIKATGIMEMRDNTKDDERTLKQKQRERVQPKMGKLDIDYQKLHDAFFRFQVKPPLTMYGEVYYEGKEMETNLKDRRPGELSEELKEALNMPPNAPPPWLINMQRVGPPPSYPSLKIAGLNAPIPAGAAWGFHPGGWGKPPVDEFNRPLYGDVFGVLQPQESTEAQEPIDRAIWGELQEIESEEEDESEEESEEEDEEDVGAGLQTPSGMATPSGMISAVPSEFDAPDYIELRKSRPSDKDEEDGPKSLYSVLPEQEIRSRGLFGGQHAYDLSKGGQMPVLGQEDRKRKKPGDIDVSIDAAALEADDGLSKEAIKAKYEREMEQQHRDRQGFQEDLSDLIASESRKRQKREEDNARKKKESKFRF</sequence>